<keyword evidence="8 15" id="KW-0106">Calcium</keyword>
<keyword evidence="4 15" id="KW-0109">Calcium transport</keyword>
<dbReference type="HOGENOM" id="CLU_056554_0_0_1"/>
<dbReference type="GO" id="GO:0015292">
    <property type="term" value="F:uniporter activity"/>
    <property type="evidence" value="ECO:0007669"/>
    <property type="project" value="UniProtKB-UniRule"/>
</dbReference>
<evidence type="ECO:0000256" key="4">
    <source>
        <dbReference type="ARBA" id="ARBA00022568"/>
    </source>
</evidence>
<dbReference type="FunCoup" id="H2Y3V4">
    <property type="interactions" value="12"/>
</dbReference>
<keyword evidence="11 15" id="KW-0496">Mitochondrion</keyword>
<feature type="domain" description="Calcium uniporter protein C-terminal" evidence="16">
    <location>
        <begin position="44"/>
        <end position="245"/>
    </location>
</feature>
<dbReference type="InterPro" id="IPR039055">
    <property type="entry name" value="MCU_fam"/>
</dbReference>
<evidence type="ECO:0000256" key="2">
    <source>
        <dbReference type="ARBA" id="ARBA00005653"/>
    </source>
</evidence>
<dbReference type="eggNOG" id="KOG2966">
    <property type="taxonomic scope" value="Eukaryota"/>
</dbReference>
<evidence type="ECO:0000259" key="16">
    <source>
        <dbReference type="Pfam" id="PF04678"/>
    </source>
</evidence>
<keyword evidence="13 15" id="KW-0407">Ion channel</keyword>
<comment type="subcellular location">
    <subcellularLocation>
        <location evidence="1 15">Mitochondrion inner membrane</location>
        <topology evidence="1 15">Multi-pass membrane protein</topology>
    </subcellularLocation>
</comment>
<comment type="function">
    <text evidence="15">Mitochondrial inner membrane calcium uniporter that mediates calcium uptake into mitochondria. Mitochondrial calcium homeostasis plays key roles in cellular physiology and regulates cell bioenergetics, cytoplasmic calcium signals and activation of cell death pathways.</text>
</comment>
<feature type="transmembrane region" description="Helical" evidence="15">
    <location>
        <begin position="190"/>
        <end position="208"/>
    </location>
</feature>
<dbReference type="GO" id="GO:0051560">
    <property type="term" value="P:mitochondrial calcium ion homeostasis"/>
    <property type="evidence" value="ECO:0007669"/>
    <property type="project" value="UniProtKB-UniRule"/>
</dbReference>
<evidence type="ECO:0000256" key="5">
    <source>
        <dbReference type="ARBA" id="ARBA00022673"/>
    </source>
</evidence>
<evidence type="ECO:0000256" key="13">
    <source>
        <dbReference type="ARBA" id="ARBA00023303"/>
    </source>
</evidence>
<evidence type="ECO:0000256" key="14">
    <source>
        <dbReference type="ARBA" id="ARBA00036634"/>
    </source>
</evidence>
<keyword evidence="6 15" id="KW-0812">Transmembrane</keyword>
<evidence type="ECO:0000256" key="7">
    <source>
        <dbReference type="ARBA" id="ARBA00022792"/>
    </source>
</evidence>
<evidence type="ECO:0000256" key="11">
    <source>
        <dbReference type="ARBA" id="ARBA00023128"/>
    </source>
</evidence>
<comment type="catalytic activity">
    <reaction evidence="14">
        <text>Ca(2+)(in) = Ca(2+)(out)</text>
        <dbReference type="Rhea" id="RHEA:29671"/>
        <dbReference type="ChEBI" id="CHEBI:29108"/>
    </reaction>
</comment>
<evidence type="ECO:0000313" key="17">
    <source>
        <dbReference type="Ensembl" id="ENSCSAVP00000000002.1"/>
    </source>
</evidence>
<evidence type="ECO:0000256" key="9">
    <source>
        <dbReference type="ARBA" id="ARBA00022989"/>
    </source>
</evidence>
<keyword evidence="5 15" id="KW-0107">Calcium channel</keyword>
<protein>
    <recommendedName>
        <fullName evidence="15">Calcium uniporter protein</fullName>
    </recommendedName>
</protein>
<dbReference type="AlphaFoldDB" id="H2Y3V4"/>
<dbReference type="OMA" id="DDIYVEY"/>
<keyword evidence="9 15" id="KW-1133">Transmembrane helix</keyword>
<dbReference type="GeneTree" id="ENSGT00940000168365"/>
<comment type="similarity">
    <text evidence="2 15">Belongs to the MCU (TC 1.A.77) family.</text>
</comment>
<dbReference type="Proteomes" id="UP000007875">
    <property type="component" value="Unassembled WGS sequence"/>
</dbReference>
<evidence type="ECO:0000256" key="12">
    <source>
        <dbReference type="ARBA" id="ARBA00023136"/>
    </source>
</evidence>
<dbReference type="InParanoid" id="H2Y3V4"/>
<dbReference type="GO" id="GO:1990246">
    <property type="term" value="C:uniplex complex"/>
    <property type="evidence" value="ECO:0007669"/>
    <property type="project" value="TreeGrafter"/>
</dbReference>
<comment type="domain">
    <text evidence="15">The selectivity filter, in which calcium ions are arranged in single file, is composed of two acidic rings separated by one helical turn along the central axis of the channel pore.</text>
</comment>
<feature type="transmembrane region" description="Helical" evidence="15">
    <location>
        <begin position="158"/>
        <end position="178"/>
    </location>
</feature>
<reference evidence="17" key="2">
    <citation type="submission" date="2025-08" db="UniProtKB">
        <authorList>
            <consortium name="Ensembl"/>
        </authorList>
    </citation>
    <scope>IDENTIFICATION</scope>
</reference>
<dbReference type="PANTHER" id="PTHR13462">
    <property type="entry name" value="CALCIUM UNIPORTER PROTEIN, MITOCHONDRIAL"/>
    <property type="match status" value="1"/>
</dbReference>
<reference evidence="17" key="3">
    <citation type="submission" date="2025-09" db="UniProtKB">
        <authorList>
            <consortium name="Ensembl"/>
        </authorList>
    </citation>
    <scope>IDENTIFICATION</scope>
</reference>
<dbReference type="Ensembl" id="ENSCSAVT00000000002.1">
    <property type="protein sequence ID" value="ENSCSAVP00000000002.1"/>
    <property type="gene ID" value="ENSCSAVG00000000002.1"/>
</dbReference>
<dbReference type="InterPro" id="IPR006769">
    <property type="entry name" value="MCU_C"/>
</dbReference>
<evidence type="ECO:0000313" key="18">
    <source>
        <dbReference type="Proteomes" id="UP000007875"/>
    </source>
</evidence>
<evidence type="ECO:0000256" key="10">
    <source>
        <dbReference type="ARBA" id="ARBA00023065"/>
    </source>
</evidence>
<evidence type="ECO:0000256" key="3">
    <source>
        <dbReference type="ARBA" id="ARBA00022448"/>
    </source>
</evidence>
<proteinExistence type="inferred from homology"/>
<evidence type="ECO:0000256" key="15">
    <source>
        <dbReference type="RuleBase" id="RU367035"/>
    </source>
</evidence>
<reference evidence="18" key="1">
    <citation type="submission" date="2003-08" db="EMBL/GenBank/DDBJ databases">
        <authorList>
            <person name="Birren B."/>
            <person name="Nusbaum C."/>
            <person name="Abebe A."/>
            <person name="Abouelleil A."/>
            <person name="Adekoya E."/>
            <person name="Ait-zahra M."/>
            <person name="Allen N."/>
            <person name="Allen T."/>
            <person name="An P."/>
            <person name="Anderson M."/>
            <person name="Anderson S."/>
            <person name="Arachchi H."/>
            <person name="Armbruster J."/>
            <person name="Bachantsang P."/>
            <person name="Baldwin J."/>
            <person name="Barry A."/>
            <person name="Bayul T."/>
            <person name="Blitshsteyn B."/>
            <person name="Bloom T."/>
            <person name="Blye J."/>
            <person name="Boguslavskiy L."/>
            <person name="Borowsky M."/>
            <person name="Boukhgalter B."/>
            <person name="Brunache A."/>
            <person name="Butler J."/>
            <person name="Calixte N."/>
            <person name="Calvo S."/>
            <person name="Camarata J."/>
            <person name="Campo K."/>
            <person name="Chang J."/>
            <person name="Cheshatsang Y."/>
            <person name="Citroen M."/>
            <person name="Collymore A."/>
            <person name="Considine T."/>
            <person name="Cook A."/>
            <person name="Cooke P."/>
            <person name="Corum B."/>
            <person name="Cuomo C."/>
            <person name="David R."/>
            <person name="Dawoe T."/>
            <person name="Degray S."/>
            <person name="Dodge S."/>
            <person name="Dooley K."/>
            <person name="Dorje P."/>
            <person name="Dorjee K."/>
            <person name="Dorris L."/>
            <person name="Duffey N."/>
            <person name="Dupes A."/>
            <person name="Elkins T."/>
            <person name="Engels R."/>
            <person name="Erickson J."/>
            <person name="Farina A."/>
            <person name="Faro S."/>
            <person name="Ferreira P."/>
            <person name="Fischer H."/>
            <person name="Fitzgerald M."/>
            <person name="Foley K."/>
            <person name="Gage D."/>
            <person name="Galagan J."/>
            <person name="Gearin G."/>
            <person name="Gnerre S."/>
            <person name="Gnirke A."/>
            <person name="Goyette A."/>
            <person name="Graham J."/>
            <person name="Grandbois E."/>
            <person name="Gyaltsen K."/>
            <person name="Hafez N."/>
            <person name="Hagopian D."/>
            <person name="Hagos B."/>
            <person name="Hall J."/>
            <person name="Hatcher B."/>
            <person name="Heller A."/>
            <person name="Higgins H."/>
            <person name="Honan T."/>
            <person name="Horn A."/>
            <person name="Houde N."/>
            <person name="Hughes L."/>
            <person name="Hulme W."/>
            <person name="Husby E."/>
            <person name="Iliev I."/>
            <person name="Jaffe D."/>
            <person name="Jones C."/>
            <person name="Kamal M."/>
            <person name="Kamat A."/>
            <person name="Kamvysselis M."/>
            <person name="Karlsson E."/>
            <person name="Kells C."/>
            <person name="Kieu A."/>
            <person name="Kisner P."/>
            <person name="Kodira C."/>
            <person name="Kulbokas E."/>
            <person name="Labutti K."/>
            <person name="Lama D."/>
            <person name="Landers T."/>
            <person name="Leger J."/>
            <person name="Levine S."/>
            <person name="Lewis D."/>
            <person name="Lewis T."/>
            <person name="Lindblad-toh K."/>
            <person name="Liu X."/>
            <person name="Lokyitsang T."/>
            <person name="Lokyitsang Y."/>
            <person name="Lucien O."/>
            <person name="Lui A."/>
            <person name="Ma L.J."/>
            <person name="Mabbitt R."/>
            <person name="Macdonald J."/>
            <person name="Maclean C."/>
            <person name="Major J."/>
            <person name="Manning J."/>
            <person name="Marabella R."/>
            <person name="Maru K."/>
            <person name="Matthews C."/>
            <person name="Mauceli E."/>
            <person name="Mccarthy M."/>
            <person name="Mcdonough S."/>
            <person name="Mcghee T."/>
            <person name="Meldrim J."/>
            <person name="Meneus L."/>
            <person name="Mesirov J."/>
            <person name="Mihalev A."/>
            <person name="Mihova T."/>
            <person name="Mikkelsen T."/>
            <person name="Mlenga V."/>
            <person name="Moru K."/>
            <person name="Mozes J."/>
            <person name="Mulrain L."/>
            <person name="Munson G."/>
            <person name="Naylor J."/>
            <person name="Newes C."/>
            <person name="Nguyen C."/>
            <person name="Nguyen N."/>
            <person name="Nguyen T."/>
            <person name="Nicol R."/>
            <person name="Nielsen C."/>
            <person name="Nizzari M."/>
            <person name="Norbu C."/>
            <person name="Norbu N."/>
            <person name="O'donnell P."/>
            <person name="Okoawo O."/>
            <person name="O'leary S."/>
            <person name="Omotosho B."/>
            <person name="O'neill K."/>
            <person name="Osman S."/>
            <person name="Parker S."/>
            <person name="Perrin D."/>
            <person name="Phunkhang P."/>
            <person name="Piqani B."/>
            <person name="Purcell S."/>
            <person name="Rachupka T."/>
            <person name="Ramasamy U."/>
            <person name="Rameau R."/>
            <person name="Ray V."/>
            <person name="Raymond C."/>
            <person name="Retta R."/>
            <person name="Richardson S."/>
            <person name="Rise C."/>
            <person name="Rodriguez J."/>
            <person name="Rogers J."/>
            <person name="Rogov P."/>
            <person name="Rutman M."/>
            <person name="Schupbach R."/>
            <person name="Seaman C."/>
            <person name="Settipalli S."/>
            <person name="Sharpe T."/>
            <person name="Sheridan J."/>
            <person name="Sherpa N."/>
            <person name="Shi J."/>
            <person name="Smirnov S."/>
            <person name="Smith C."/>
            <person name="Sougnez C."/>
            <person name="Spencer B."/>
            <person name="Stalker J."/>
            <person name="Stange-thomann N."/>
            <person name="Stavropoulos S."/>
            <person name="Stetson K."/>
            <person name="Stone C."/>
            <person name="Stone S."/>
            <person name="Stubbs M."/>
            <person name="Talamas J."/>
            <person name="Tchuinga P."/>
            <person name="Tenzing P."/>
            <person name="Tesfaye S."/>
            <person name="Theodore J."/>
            <person name="Thoulutsang Y."/>
            <person name="Topham K."/>
            <person name="Towey S."/>
            <person name="Tsamla T."/>
            <person name="Tsomo N."/>
            <person name="Vallee D."/>
            <person name="Vassiliev H."/>
            <person name="Venkataraman V."/>
            <person name="Vinson J."/>
            <person name="Vo A."/>
            <person name="Wade C."/>
            <person name="Wang S."/>
            <person name="Wangchuk T."/>
            <person name="Wangdi T."/>
            <person name="Whittaker C."/>
            <person name="Wilkinson J."/>
            <person name="Wu Y."/>
            <person name="Wyman D."/>
            <person name="Yadav S."/>
            <person name="Yang S."/>
            <person name="Yang X."/>
            <person name="Yeager S."/>
            <person name="Yee E."/>
            <person name="Young G."/>
            <person name="Zainoun J."/>
            <person name="Zembeck L."/>
            <person name="Zimmer A."/>
            <person name="Zody M."/>
            <person name="Lander E."/>
        </authorList>
    </citation>
    <scope>NUCLEOTIDE SEQUENCE [LARGE SCALE GENOMIC DNA]</scope>
</reference>
<organism evidence="17 18">
    <name type="scientific">Ciona savignyi</name>
    <name type="common">Pacific transparent sea squirt</name>
    <dbReference type="NCBI Taxonomy" id="51511"/>
    <lineage>
        <taxon>Eukaryota</taxon>
        <taxon>Metazoa</taxon>
        <taxon>Chordata</taxon>
        <taxon>Tunicata</taxon>
        <taxon>Ascidiacea</taxon>
        <taxon>Phlebobranchia</taxon>
        <taxon>Cionidae</taxon>
        <taxon>Ciona</taxon>
    </lineage>
</organism>
<keyword evidence="12 15" id="KW-0472">Membrane</keyword>
<dbReference type="PANTHER" id="PTHR13462:SF10">
    <property type="entry name" value="CALCIUM UNIPORTER PROTEIN, MITOCHONDRIAL"/>
    <property type="match status" value="1"/>
</dbReference>
<keyword evidence="7 15" id="KW-0999">Mitochondrion inner membrane</keyword>
<sequence length="274" mass="31445">ATIAQSHGLPVISVPLPSRREVCRFTLRPVTSTVGDFLQNIRNEDLGVDRATIHSTDGCRVASSTLIGHLLTNDFMLTINDKSYPISPPHKDGVEGTESLDEVRSLVGQLYTRFDVGHHQLLQEQALESRIDGLRVEMEPLEKLKKEMSLKASRRTNMLMWGGLAFMAGQFGVLARLTWWEYSWDIMEPVTYFITYGTAIIMYGYFLLTQQVEYLYPDARDRVFLKHFHRQADSKKFNIDKYNQLCDEIARAQQDLARLRDPLQLNLPPEPIRT</sequence>
<accession>H2Y3V4</accession>
<name>H2Y3V4_CIOSA</name>
<evidence type="ECO:0000256" key="1">
    <source>
        <dbReference type="ARBA" id="ARBA00004448"/>
    </source>
</evidence>
<evidence type="ECO:0000256" key="8">
    <source>
        <dbReference type="ARBA" id="ARBA00022837"/>
    </source>
</evidence>
<keyword evidence="18" id="KW-1185">Reference proteome</keyword>
<keyword evidence="10 15" id="KW-0406">Ion transport</keyword>
<dbReference type="Pfam" id="PF04678">
    <property type="entry name" value="MCU"/>
    <property type="match status" value="1"/>
</dbReference>
<dbReference type="GO" id="GO:0036444">
    <property type="term" value="P:calcium import into the mitochondrion"/>
    <property type="evidence" value="ECO:0007669"/>
    <property type="project" value="UniProtKB-ARBA"/>
</dbReference>
<dbReference type="GO" id="GO:0005262">
    <property type="term" value="F:calcium channel activity"/>
    <property type="evidence" value="ECO:0007669"/>
    <property type="project" value="UniProtKB-UniRule"/>
</dbReference>
<keyword evidence="3 15" id="KW-0813">Transport</keyword>
<evidence type="ECO:0000256" key="6">
    <source>
        <dbReference type="ARBA" id="ARBA00022692"/>
    </source>
</evidence>
<dbReference type="STRING" id="51511.ENSCSAVP00000000002"/>